<reference evidence="1" key="1">
    <citation type="submission" date="2014-11" db="EMBL/GenBank/DDBJ databases">
        <authorList>
            <person name="Amaro Gonzalez C."/>
        </authorList>
    </citation>
    <scope>NUCLEOTIDE SEQUENCE</scope>
</reference>
<accession>A0A0E9V5J9</accession>
<proteinExistence type="predicted"/>
<reference evidence="1" key="2">
    <citation type="journal article" date="2015" name="Fish Shellfish Immunol.">
        <title>Early steps in the European eel (Anguilla anguilla)-Vibrio vulnificus interaction in the gills: Role of the RtxA13 toxin.</title>
        <authorList>
            <person name="Callol A."/>
            <person name="Pajuelo D."/>
            <person name="Ebbesson L."/>
            <person name="Teles M."/>
            <person name="MacKenzie S."/>
            <person name="Amaro C."/>
        </authorList>
    </citation>
    <scope>NUCLEOTIDE SEQUENCE</scope>
</reference>
<protein>
    <submittedName>
        <fullName evidence="1">Uncharacterized protein</fullName>
    </submittedName>
</protein>
<evidence type="ECO:0000313" key="1">
    <source>
        <dbReference type="EMBL" id="JAH73266.1"/>
    </source>
</evidence>
<name>A0A0E9V5J9_ANGAN</name>
<organism evidence="1">
    <name type="scientific">Anguilla anguilla</name>
    <name type="common">European freshwater eel</name>
    <name type="synonym">Muraena anguilla</name>
    <dbReference type="NCBI Taxonomy" id="7936"/>
    <lineage>
        <taxon>Eukaryota</taxon>
        <taxon>Metazoa</taxon>
        <taxon>Chordata</taxon>
        <taxon>Craniata</taxon>
        <taxon>Vertebrata</taxon>
        <taxon>Euteleostomi</taxon>
        <taxon>Actinopterygii</taxon>
        <taxon>Neopterygii</taxon>
        <taxon>Teleostei</taxon>
        <taxon>Anguilliformes</taxon>
        <taxon>Anguillidae</taxon>
        <taxon>Anguilla</taxon>
    </lineage>
</organism>
<dbReference type="AlphaFoldDB" id="A0A0E9V5J9"/>
<sequence length="57" mass="6649">MFSPALRKSNMGNSCSWPLQGVVPLLGPPQLNCHNRYSSEEPFPLLFYFLLFLRRYD</sequence>
<dbReference type="EMBL" id="GBXM01035311">
    <property type="protein sequence ID" value="JAH73266.1"/>
    <property type="molecule type" value="Transcribed_RNA"/>
</dbReference>